<comment type="caution">
    <text evidence="2">The sequence shown here is derived from an EMBL/GenBank/DDBJ whole genome shotgun (WGS) entry which is preliminary data.</text>
</comment>
<keyword evidence="3" id="KW-1185">Reference proteome</keyword>
<keyword evidence="2" id="KW-0808">Transferase</keyword>
<evidence type="ECO:0000313" key="2">
    <source>
        <dbReference type="EMBL" id="MCK0195796.1"/>
    </source>
</evidence>
<evidence type="ECO:0000313" key="3">
    <source>
        <dbReference type="Proteomes" id="UP001203284"/>
    </source>
</evidence>
<organism evidence="2 3">
    <name type="scientific">Ancylobacter crimeensis</name>
    <dbReference type="NCBI Taxonomy" id="2579147"/>
    <lineage>
        <taxon>Bacteria</taxon>
        <taxon>Pseudomonadati</taxon>
        <taxon>Pseudomonadota</taxon>
        <taxon>Alphaproteobacteria</taxon>
        <taxon>Hyphomicrobiales</taxon>
        <taxon>Xanthobacteraceae</taxon>
        <taxon>Ancylobacter</taxon>
    </lineage>
</organism>
<dbReference type="Gene3D" id="3.40.630.30">
    <property type="match status" value="1"/>
</dbReference>
<feature type="domain" description="BioF2-like acetyltransferase" evidence="1">
    <location>
        <begin position="138"/>
        <end position="258"/>
    </location>
</feature>
<dbReference type="InterPro" id="IPR016181">
    <property type="entry name" value="Acyl_CoA_acyltransferase"/>
</dbReference>
<dbReference type="InterPro" id="IPR038740">
    <property type="entry name" value="BioF2-like_GNAT_dom"/>
</dbReference>
<sequence length="330" mass="37059">MLSYSSVFDEPWWYEAATGGSWRKVEFDDGKVLAASLVYSTYREGGLRIVGMPHLARVMQPTIKFHSVEARRNLSHVIRALQGLSEQLPKFDRFSYTLAPDSDLDLAFNLAGFTVTTSFTFRTRQDPDYDPLREMDQKVRYNIKTGLKRMQVVEHTDVERYIRLSQSFIGDRAFKDNVDYGAIRRIMAAAVDRGQAIILACVDETGADMASAVLLTDSRYLYYWLNSRNPAANEGAANSVLIWKSIEKARALGLTFDMDGYAKANTGVFLSRFGLIPQRRSEISMVTNAATLRMAAASHVRSLVGPKLRQKLLSIRNTVSGRKSPMSQAS</sequence>
<reference evidence="2 3" key="1">
    <citation type="submission" date="2022-04" db="EMBL/GenBank/DDBJ databases">
        <authorList>
            <person name="Grouzdev D.S."/>
            <person name="Pantiukh K.S."/>
            <person name="Krutkina M.S."/>
        </authorList>
    </citation>
    <scope>NUCLEOTIDE SEQUENCE [LARGE SCALE GENOMIC DNA]</scope>
    <source>
        <strain evidence="2 3">6x-1</strain>
    </source>
</reference>
<dbReference type="Proteomes" id="UP001203284">
    <property type="component" value="Unassembled WGS sequence"/>
</dbReference>
<evidence type="ECO:0000259" key="1">
    <source>
        <dbReference type="Pfam" id="PF13480"/>
    </source>
</evidence>
<accession>A0ABT0D768</accession>
<dbReference type="EMBL" id="JALKCH010000002">
    <property type="protein sequence ID" value="MCK0195796.1"/>
    <property type="molecule type" value="Genomic_DNA"/>
</dbReference>
<dbReference type="Pfam" id="PF13480">
    <property type="entry name" value="Acetyltransf_6"/>
    <property type="match status" value="1"/>
</dbReference>
<gene>
    <name evidence="2" type="ORF">MWN34_02625</name>
</gene>
<dbReference type="GO" id="GO:0016746">
    <property type="term" value="F:acyltransferase activity"/>
    <property type="evidence" value="ECO:0007669"/>
    <property type="project" value="UniProtKB-KW"/>
</dbReference>
<protein>
    <submittedName>
        <fullName evidence="2">GNAT family N-acetyltransferase</fullName>
        <ecNumber evidence="2">2.3.1.-</ecNumber>
    </submittedName>
</protein>
<dbReference type="SUPFAM" id="SSF55729">
    <property type="entry name" value="Acyl-CoA N-acyltransferases (Nat)"/>
    <property type="match status" value="1"/>
</dbReference>
<keyword evidence="2" id="KW-0012">Acyltransferase</keyword>
<dbReference type="RefSeq" id="WP_247026243.1">
    <property type="nucleotide sequence ID" value="NZ_JALKCH010000002.1"/>
</dbReference>
<dbReference type="EC" id="2.3.1.-" evidence="2"/>
<proteinExistence type="predicted"/>
<name>A0ABT0D768_9HYPH</name>